<keyword evidence="1" id="KW-0547">Nucleotide-binding</keyword>
<dbReference type="InterPro" id="IPR016155">
    <property type="entry name" value="Mopterin_synth/thiamin_S_b"/>
</dbReference>
<sequence>MINILYFASLKEATKLDSEQLDAAGKTVSELKAMIMERHAITLDGAMTAVNEEFTDEGTVLNERDTVAFIPPVSGG</sequence>
<dbReference type="RefSeq" id="WP_104848486.1">
    <property type="nucleotide sequence ID" value="NZ_PKOZ01000002.1"/>
</dbReference>
<dbReference type="OrthoDB" id="9801945at2"/>
<dbReference type="InterPro" id="IPR003749">
    <property type="entry name" value="ThiS/MoaD-like"/>
</dbReference>
<dbReference type="GO" id="GO:0000166">
    <property type="term" value="F:nucleotide binding"/>
    <property type="evidence" value="ECO:0007669"/>
    <property type="project" value="UniProtKB-KW"/>
</dbReference>
<dbReference type="Proteomes" id="UP000239663">
    <property type="component" value="Unassembled WGS sequence"/>
</dbReference>
<protein>
    <recommendedName>
        <fullName evidence="3">Molybdopterin synthase sulfur carrier subunit</fullName>
    </recommendedName>
</protein>
<dbReference type="AlphaFoldDB" id="A0A2S7N238"/>
<name>A0A2S7N238_9BACI</name>
<dbReference type="GO" id="GO:1990133">
    <property type="term" value="C:molybdopterin adenylyltransferase complex"/>
    <property type="evidence" value="ECO:0007669"/>
    <property type="project" value="TreeGrafter"/>
</dbReference>
<evidence type="ECO:0000313" key="4">
    <source>
        <dbReference type="EMBL" id="PQD96057.1"/>
    </source>
</evidence>
<dbReference type="Gene3D" id="3.10.20.30">
    <property type="match status" value="1"/>
</dbReference>
<gene>
    <name evidence="4" type="primary">moaD</name>
    <name evidence="4" type="ORF">CYL18_05500</name>
</gene>
<keyword evidence="5" id="KW-1185">Reference proteome</keyword>
<dbReference type="PANTHER" id="PTHR33359">
    <property type="entry name" value="MOLYBDOPTERIN SYNTHASE SULFUR CARRIER SUBUNIT"/>
    <property type="match status" value="1"/>
</dbReference>
<reference evidence="4 5" key="1">
    <citation type="submission" date="2017-12" db="EMBL/GenBank/DDBJ databases">
        <title>Taxonomic description and draft genome of Pradoshia cofamensis Gen. nov., sp. nov., a thermotolerant bacillale isolated from anterior gut of earthworm Eisenia fetida.</title>
        <authorList>
            <person name="Saha T."/>
            <person name="Chakraborty R."/>
        </authorList>
    </citation>
    <scope>NUCLEOTIDE SEQUENCE [LARGE SCALE GENOMIC DNA]</scope>
    <source>
        <strain evidence="4 5">EAG3</strain>
    </source>
</reference>
<comment type="caution">
    <text evidence="4">The sequence shown here is derived from an EMBL/GenBank/DDBJ whole genome shotgun (WGS) entry which is preliminary data.</text>
</comment>
<evidence type="ECO:0000256" key="3">
    <source>
        <dbReference type="ARBA" id="ARBA00024247"/>
    </source>
</evidence>
<evidence type="ECO:0000256" key="1">
    <source>
        <dbReference type="ARBA" id="ARBA00022741"/>
    </source>
</evidence>
<dbReference type="InterPro" id="IPR012675">
    <property type="entry name" value="Beta-grasp_dom_sf"/>
</dbReference>
<dbReference type="CDD" id="cd00754">
    <property type="entry name" value="Ubl_MoaD"/>
    <property type="match status" value="1"/>
</dbReference>
<dbReference type="PANTHER" id="PTHR33359:SF1">
    <property type="entry name" value="MOLYBDOPTERIN SYNTHASE SULFUR CARRIER SUBUNIT"/>
    <property type="match status" value="1"/>
</dbReference>
<evidence type="ECO:0000313" key="5">
    <source>
        <dbReference type="Proteomes" id="UP000239663"/>
    </source>
</evidence>
<comment type="similarity">
    <text evidence="2">Belongs to the MoaD family.</text>
</comment>
<dbReference type="UniPathway" id="UPA00344"/>
<dbReference type="NCBIfam" id="TIGR01682">
    <property type="entry name" value="moaD"/>
    <property type="match status" value="1"/>
</dbReference>
<accession>A0A2S7N238</accession>
<dbReference type="InterPro" id="IPR044672">
    <property type="entry name" value="MOCS2A"/>
</dbReference>
<dbReference type="EMBL" id="PKOZ01000002">
    <property type="protein sequence ID" value="PQD96057.1"/>
    <property type="molecule type" value="Genomic_DNA"/>
</dbReference>
<proteinExistence type="inferred from homology"/>
<dbReference type="GO" id="GO:0006777">
    <property type="term" value="P:Mo-molybdopterin cofactor biosynthetic process"/>
    <property type="evidence" value="ECO:0007669"/>
    <property type="project" value="InterPro"/>
</dbReference>
<evidence type="ECO:0000256" key="2">
    <source>
        <dbReference type="ARBA" id="ARBA00024200"/>
    </source>
</evidence>
<dbReference type="Pfam" id="PF02597">
    <property type="entry name" value="ThiS"/>
    <property type="match status" value="1"/>
</dbReference>
<organism evidence="4 5">
    <name type="scientific">Pradoshia eiseniae</name>
    <dbReference type="NCBI Taxonomy" id="2064768"/>
    <lineage>
        <taxon>Bacteria</taxon>
        <taxon>Bacillati</taxon>
        <taxon>Bacillota</taxon>
        <taxon>Bacilli</taxon>
        <taxon>Bacillales</taxon>
        <taxon>Bacillaceae</taxon>
        <taxon>Pradoshia</taxon>
    </lineage>
</organism>
<dbReference type="SUPFAM" id="SSF54285">
    <property type="entry name" value="MoaD/ThiS"/>
    <property type="match status" value="1"/>
</dbReference>